<feature type="region of interest" description="Disordered" evidence="2">
    <location>
        <begin position="331"/>
        <end position="402"/>
    </location>
</feature>
<dbReference type="PANTHER" id="PTHR34218:SF4">
    <property type="entry name" value="ACYL-HOMOSERINE LACTONE ACYLASE QUIP"/>
    <property type="match status" value="1"/>
</dbReference>
<dbReference type="EMBL" id="JACEQY010000036">
    <property type="protein sequence ID" value="MBA4865059.1"/>
    <property type="molecule type" value="Genomic_DNA"/>
</dbReference>
<dbReference type="InterPro" id="IPR029055">
    <property type="entry name" value="Ntn_hydrolases_N"/>
</dbReference>
<dbReference type="SUPFAM" id="SSF56235">
    <property type="entry name" value="N-terminal nucleophile aminohydrolases (Ntn hydrolases)"/>
    <property type="match status" value="1"/>
</dbReference>
<dbReference type="RefSeq" id="WP_181866618.1">
    <property type="nucleotide sequence ID" value="NZ_JACEQY010000036.1"/>
</dbReference>
<name>A0A7W2D5N8_9ACTN</name>
<dbReference type="InterPro" id="IPR023343">
    <property type="entry name" value="Penicillin_amidase_dom1"/>
</dbReference>
<dbReference type="AlphaFoldDB" id="A0A7W2D5N8"/>
<evidence type="ECO:0000313" key="3">
    <source>
        <dbReference type="EMBL" id="MBA4865059.1"/>
    </source>
</evidence>
<reference evidence="3 4" key="1">
    <citation type="submission" date="2020-07" db="EMBL/GenBank/DDBJ databases">
        <title>Streptomyces isolated from Indian soil.</title>
        <authorList>
            <person name="Mandal S."/>
            <person name="Maiti P.K."/>
        </authorList>
    </citation>
    <scope>NUCLEOTIDE SEQUENCE [LARGE SCALE GENOMIC DNA]</scope>
    <source>
        <strain evidence="3 4">PSKA54</strain>
    </source>
</reference>
<dbReference type="Gene3D" id="1.10.1400.10">
    <property type="match status" value="1"/>
</dbReference>
<dbReference type="Proteomes" id="UP000586976">
    <property type="component" value="Unassembled WGS sequence"/>
</dbReference>
<dbReference type="Gene3D" id="3.60.20.10">
    <property type="entry name" value="Glutamine Phosphoribosylpyrophosphate, subunit 1, domain 1"/>
    <property type="match status" value="2"/>
</dbReference>
<feature type="compositionally biased region" description="Polar residues" evidence="2">
    <location>
        <begin position="374"/>
        <end position="392"/>
    </location>
</feature>
<gene>
    <name evidence="3" type="ORF">H1V43_27640</name>
</gene>
<evidence type="ECO:0000256" key="1">
    <source>
        <dbReference type="ARBA" id="ARBA00006586"/>
    </source>
</evidence>
<keyword evidence="4" id="KW-1185">Reference proteome</keyword>
<sequence>MPRRTPHHTLVRSLRRSAGSLAVTAVFVLTGGLLAPVPAAAAAEPAAADYCEGQCADILPPGANGSATLAEILANQLLGTQPTHADDQLGPYDALSSGYPTLTDDTLTRYFNDASFGVPDDQIASVTRPRDDVTITRDKKYGIPHIKGTTRYGTEFGAGYAAGQDRLWLIDLFRHIGRGELTSFAGGALANQGLEQQFWPQAPYTEEDLQKQVDHLRSASGARGEQAMADAQAYIDGLNAYREQAKKGRYFPGEYVLTGKIDAITNVGEIEPFKITDMIALASVVGGLFGNGGGGEVEAALSLLTAQQKYGIEEGTRVWESFRQRNDPESVLTLHDGSSFPYADKPDSPRGTALPDSGSVEREQLVYDREGSAASATGVQSTESTQSASSPRTPKDPVKVNGRLKPLQGIFDDGVLPADLFAGGASRKGMSNALLVSGEHTASGHPVAVFGPQTGYFAPQLLMMQELQGPGISAHGVSFAGVGMYVQLGRGQDYAWSATSAGQDITDTYAVELCEPAGGTPTKQSTHYLYRGACTPMEKLEKRNSWKPTVADSTAAGSYRMQVFRTHYGIVTHRATVGGKPVAYTSLRSTYRHEADSIIGFQMLNDPSYVTDAKTFQQAAQHISYAFNWFYADSRDIAYYNSGANPVRAANVDPSFPVKAEKAYEWRDFDPTHNTAAYTPPDQHPHSVNQDYYISWNNKQAKDYGAANFSLGAVHRGDLLDGRVKKLVEKGGVTRASLTRAMADAAVTDLRGEQVLPELLKVLRSAPISDPALARAVQQLESWQAAGAQRKETSAGSHTYAHTDAVRIMDAWWPLLVDAQFKPGLGDDLWDALTAQLTVDESPSASHGPTGGHAGSAFQYGWWGNVDKDLRKVLGEPVQGALGRAYCGDGALDACRGVLTDTLTRAAAKPATEVYPGDDTCDAGDQWCADAIVHRPLGGIKHRAIQWQNRPTYQQVVEFPAHR</sequence>
<dbReference type="InterPro" id="IPR002692">
    <property type="entry name" value="S45"/>
</dbReference>
<evidence type="ECO:0000313" key="4">
    <source>
        <dbReference type="Proteomes" id="UP000586976"/>
    </source>
</evidence>
<dbReference type="GO" id="GO:0017000">
    <property type="term" value="P:antibiotic biosynthetic process"/>
    <property type="evidence" value="ECO:0007669"/>
    <property type="project" value="InterPro"/>
</dbReference>
<dbReference type="GO" id="GO:0016811">
    <property type="term" value="F:hydrolase activity, acting on carbon-nitrogen (but not peptide) bonds, in linear amides"/>
    <property type="evidence" value="ECO:0007669"/>
    <property type="project" value="InterPro"/>
</dbReference>
<dbReference type="Gene3D" id="1.10.439.10">
    <property type="entry name" value="Penicillin Amidohydrolase, domain 1"/>
    <property type="match status" value="1"/>
</dbReference>
<organism evidence="3 4">
    <name type="scientific">Streptomyces himalayensis subsp. aureolus</name>
    <dbReference type="NCBI Taxonomy" id="2758039"/>
    <lineage>
        <taxon>Bacteria</taxon>
        <taxon>Bacillati</taxon>
        <taxon>Actinomycetota</taxon>
        <taxon>Actinomycetes</taxon>
        <taxon>Kitasatosporales</taxon>
        <taxon>Streptomycetaceae</taxon>
        <taxon>Streptomyces</taxon>
        <taxon>Streptomyces himalayensis</taxon>
    </lineage>
</organism>
<dbReference type="Pfam" id="PF01804">
    <property type="entry name" value="Penicil_amidase"/>
    <property type="match status" value="1"/>
</dbReference>
<feature type="compositionally biased region" description="Basic and acidic residues" evidence="2">
    <location>
        <begin position="359"/>
        <end position="371"/>
    </location>
</feature>
<accession>A0A7W2D5N8</accession>
<evidence type="ECO:0000256" key="2">
    <source>
        <dbReference type="SAM" id="MobiDB-lite"/>
    </source>
</evidence>
<proteinExistence type="inferred from homology"/>
<protein>
    <submittedName>
        <fullName evidence="3">Penicillin acylase family protein</fullName>
    </submittedName>
</protein>
<comment type="caution">
    <text evidence="3">The sequence shown here is derived from an EMBL/GenBank/DDBJ whole genome shotgun (WGS) entry which is preliminary data.</text>
</comment>
<comment type="similarity">
    <text evidence="1">Belongs to the peptidase S45 family.</text>
</comment>
<dbReference type="PANTHER" id="PTHR34218">
    <property type="entry name" value="PEPTIDASE S45 PENICILLIN AMIDASE"/>
    <property type="match status" value="1"/>
</dbReference>
<dbReference type="InterPro" id="IPR043147">
    <property type="entry name" value="Penicillin_amidase_A-knob"/>
</dbReference>